<dbReference type="AlphaFoldDB" id="A0A131ZSS4"/>
<dbReference type="Proteomes" id="UP000616769">
    <property type="component" value="Unassembled WGS sequence"/>
</dbReference>
<evidence type="ECO:0000313" key="1">
    <source>
        <dbReference type="EMBL" id="KPL96800.1"/>
    </source>
</evidence>
<reference evidence="1 2" key="1">
    <citation type="journal article" date="2015" name="Parasit. Vectors">
        <title>Draft genome of the scabies mite.</title>
        <authorList>
            <person name="Rider S.D.Jr."/>
            <person name="Morgan M.S."/>
            <person name="Arlian L.G."/>
        </authorList>
    </citation>
    <scope>NUCLEOTIDE SEQUENCE [LARGE SCALE GENOMIC DNA]</scope>
    <source>
        <strain evidence="1">Arlian Lab</strain>
    </source>
</reference>
<accession>A0A131ZSS4</accession>
<gene>
    <name evidence="1" type="ORF">QR98_0001770</name>
</gene>
<comment type="caution">
    <text evidence="1">The sequence shown here is derived from an EMBL/GenBank/DDBJ whole genome shotgun (WGS) entry which is preliminary data.</text>
</comment>
<protein>
    <submittedName>
        <fullName evidence="1">Uncharacterized protein</fullName>
    </submittedName>
</protein>
<dbReference type="InterPro" id="IPR052740">
    <property type="entry name" value="CE4"/>
</dbReference>
<name>A0A131ZSS4_SARSC</name>
<evidence type="ECO:0000313" key="2">
    <source>
        <dbReference type="Proteomes" id="UP000616769"/>
    </source>
</evidence>
<dbReference type="EMBL" id="JXLN01000076">
    <property type="protein sequence ID" value="KPL96800.1"/>
    <property type="molecule type" value="Genomic_DNA"/>
</dbReference>
<dbReference type="OrthoDB" id="504708at2759"/>
<sequence length="68" mass="7980">MRTPTPLSQLANFEPWKCKKDIDPNLIACNHPKSCKLNSRQLKGERYLHTCFECPDVYPWVKNEFGIE</sequence>
<proteinExistence type="predicted"/>
<dbReference type="PANTHER" id="PTHR45985:SF5">
    <property type="entry name" value="CHITIN AND LDLR BINDING DEACETYLASE 3"/>
    <property type="match status" value="1"/>
</dbReference>
<organism evidence="1 2">
    <name type="scientific">Sarcoptes scabiei</name>
    <name type="common">Itch mite</name>
    <name type="synonym">Acarus scabiei</name>
    <dbReference type="NCBI Taxonomy" id="52283"/>
    <lineage>
        <taxon>Eukaryota</taxon>
        <taxon>Metazoa</taxon>
        <taxon>Ecdysozoa</taxon>
        <taxon>Arthropoda</taxon>
        <taxon>Chelicerata</taxon>
        <taxon>Arachnida</taxon>
        <taxon>Acari</taxon>
        <taxon>Acariformes</taxon>
        <taxon>Sarcoptiformes</taxon>
        <taxon>Astigmata</taxon>
        <taxon>Psoroptidia</taxon>
        <taxon>Sarcoptoidea</taxon>
        <taxon>Sarcoptidae</taxon>
        <taxon>Sarcoptinae</taxon>
        <taxon>Sarcoptes</taxon>
    </lineage>
</organism>
<dbReference type="PANTHER" id="PTHR45985">
    <property type="match status" value="1"/>
</dbReference>
<dbReference type="VEuPathDB" id="VectorBase:SSCA005302"/>